<keyword evidence="2 5" id="KW-0378">Hydrolase</keyword>
<dbReference type="Gene3D" id="6.10.250.1120">
    <property type="match status" value="1"/>
</dbReference>
<gene>
    <name evidence="4" type="ORF">HHJ67_07280</name>
    <name evidence="5" type="ORF">NCTC11820_01277</name>
</gene>
<dbReference type="Proteomes" id="UP000553981">
    <property type="component" value="Unassembled WGS sequence"/>
</dbReference>
<reference evidence="4 7" key="2">
    <citation type="submission" date="2020-04" db="EMBL/GenBank/DDBJ databases">
        <title>Antimicrobial susceptibility and clonality of vaginal-derived multi-drug resistant Mobiluncus isolates in China.</title>
        <authorList>
            <person name="Zhang X."/>
        </authorList>
    </citation>
    <scope>NUCLEOTIDE SEQUENCE [LARGE SCALE GENOMIC DNA]</scope>
    <source>
        <strain evidence="4 7">19</strain>
    </source>
</reference>
<dbReference type="PROSITE" id="PS51462">
    <property type="entry name" value="NUDIX"/>
    <property type="match status" value="1"/>
</dbReference>
<sequence length="217" mass="24315">MDTVNKDVVDLILELQAIGQSGEFYGHDDYDRDRAIQTRELATELLARLTGNNPEQAREVLLEDYGYRTPKVDSRAVIFGDGTGRPGADGDKILLVHEGLDGRWSLPGGWIDEGLSVRENTIKEAYEESGMQVKTGRLLAVIDKRKHNPSKGIFHVYTFFVECSLLGGAFAENLETTEIGWFGLDELPEMSLGKTTPEQVEMCLEAHRNPNWQVIFD</sequence>
<dbReference type="OMA" id="TLPGGWC"/>
<dbReference type="InterPro" id="IPR059176">
    <property type="entry name" value="UDP-X_N"/>
</dbReference>
<dbReference type="Pfam" id="PF00293">
    <property type="entry name" value="NUDIX"/>
    <property type="match status" value="1"/>
</dbReference>
<dbReference type="SUPFAM" id="SSF55811">
    <property type="entry name" value="Nudix"/>
    <property type="match status" value="1"/>
</dbReference>
<dbReference type="EMBL" id="JABCUI010000003">
    <property type="protein sequence ID" value="NMW87552.1"/>
    <property type="molecule type" value="Genomic_DNA"/>
</dbReference>
<dbReference type="InterPro" id="IPR015797">
    <property type="entry name" value="NUDIX_hydrolase-like_dom_sf"/>
</dbReference>
<evidence type="ECO:0000313" key="6">
    <source>
        <dbReference type="Proteomes" id="UP000250245"/>
    </source>
</evidence>
<dbReference type="GO" id="GO:0016787">
    <property type="term" value="F:hydrolase activity"/>
    <property type="evidence" value="ECO:0007669"/>
    <property type="project" value="UniProtKB-KW"/>
</dbReference>
<proteinExistence type="predicted"/>
<comment type="cofactor">
    <cofactor evidence="1">
        <name>Mg(2+)</name>
        <dbReference type="ChEBI" id="CHEBI:18420"/>
    </cofactor>
</comment>
<dbReference type="Gene3D" id="3.90.79.10">
    <property type="entry name" value="Nucleoside Triphosphate Pyrophosphohydrolase"/>
    <property type="match status" value="1"/>
</dbReference>
<accession>A0A2X2YKN5</accession>
<dbReference type="EMBL" id="UASJ01000001">
    <property type="protein sequence ID" value="SQB64976.1"/>
    <property type="molecule type" value="Genomic_DNA"/>
</dbReference>
<dbReference type="GeneID" id="55565432"/>
<evidence type="ECO:0000313" key="4">
    <source>
        <dbReference type="EMBL" id="NMW87552.1"/>
    </source>
</evidence>
<evidence type="ECO:0000256" key="2">
    <source>
        <dbReference type="ARBA" id="ARBA00022801"/>
    </source>
</evidence>
<dbReference type="AlphaFoldDB" id="A0A2X2YKN5"/>
<evidence type="ECO:0000259" key="3">
    <source>
        <dbReference type="PROSITE" id="PS51462"/>
    </source>
</evidence>
<dbReference type="PANTHER" id="PTHR43046">
    <property type="entry name" value="GDP-MANNOSE MANNOSYL HYDROLASE"/>
    <property type="match status" value="1"/>
</dbReference>
<protein>
    <submittedName>
        <fullName evidence="5">Hydrolase of X-linked nucleoside diphosphate N terminal</fullName>
    </submittedName>
    <submittedName>
        <fullName evidence="4">NUDIX hydrolase</fullName>
    </submittedName>
</protein>
<dbReference type="Pfam" id="PF12535">
    <property type="entry name" value="Nudix_N"/>
    <property type="match status" value="1"/>
</dbReference>
<organism evidence="5 6">
    <name type="scientific">Mobiluncus curtisii</name>
    <dbReference type="NCBI Taxonomy" id="2051"/>
    <lineage>
        <taxon>Bacteria</taxon>
        <taxon>Bacillati</taxon>
        <taxon>Actinomycetota</taxon>
        <taxon>Actinomycetes</taxon>
        <taxon>Actinomycetales</taxon>
        <taxon>Actinomycetaceae</taxon>
        <taxon>Mobiluncus</taxon>
    </lineage>
</organism>
<dbReference type="Proteomes" id="UP000250245">
    <property type="component" value="Unassembled WGS sequence"/>
</dbReference>
<reference evidence="5 6" key="1">
    <citation type="submission" date="2018-06" db="EMBL/GenBank/DDBJ databases">
        <authorList>
            <consortium name="Pathogen Informatics"/>
            <person name="Doyle S."/>
        </authorList>
    </citation>
    <scope>NUCLEOTIDE SEQUENCE [LARGE SCALE GENOMIC DNA]</scope>
    <source>
        <strain evidence="5 6">NCTC11820</strain>
    </source>
</reference>
<dbReference type="PANTHER" id="PTHR43046:SF16">
    <property type="entry name" value="ADP-RIBOSE PYROPHOSPHATASE YJHB-RELATED"/>
    <property type="match status" value="1"/>
</dbReference>
<name>A0A2X2YKN5_9ACTO</name>
<evidence type="ECO:0000313" key="7">
    <source>
        <dbReference type="Proteomes" id="UP000553981"/>
    </source>
</evidence>
<evidence type="ECO:0000256" key="1">
    <source>
        <dbReference type="ARBA" id="ARBA00001946"/>
    </source>
</evidence>
<feature type="domain" description="Nudix hydrolase" evidence="3">
    <location>
        <begin position="70"/>
        <end position="208"/>
    </location>
</feature>
<dbReference type="InterPro" id="IPR000086">
    <property type="entry name" value="NUDIX_hydrolase_dom"/>
</dbReference>
<evidence type="ECO:0000313" key="5">
    <source>
        <dbReference type="EMBL" id="SQB64976.1"/>
    </source>
</evidence>
<dbReference type="RefSeq" id="WP_013189302.1">
    <property type="nucleotide sequence ID" value="NZ_CP068112.1"/>
</dbReference>